<organism evidence="2 3">
    <name type="scientific">Plakobranchus ocellatus</name>
    <dbReference type="NCBI Taxonomy" id="259542"/>
    <lineage>
        <taxon>Eukaryota</taxon>
        <taxon>Metazoa</taxon>
        <taxon>Spiralia</taxon>
        <taxon>Lophotrochozoa</taxon>
        <taxon>Mollusca</taxon>
        <taxon>Gastropoda</taxon>
        <taxon>Heterobranchia</taxon>
        <taxon>Euthyneura</taxon>
        <taxon>Panpulmonata</taxon>
        <taxon>Sacoglossa</taxon>
        <taxon>Placobranchoidea</taxon>
        <taxon>Plakobranchidae</taxon>
        <taxon>Plakobranchus</taxon>
    </lineage>
</organism>
<comment type="caution">
    <text evidence="2">The sequence shown here is derived from an EMBL/GenBank/DDBJ whole genome shotgun (WGS) entry which is preliminary data.</text>
</comment>
<evidence type="ECO:0000313" key="3">
    <source>
        <dbReference type="Proteomes" id="UP000735302"/>
    </source>
</evidence>
<gene>
    <name evidence="2" type="ORF">PoB_002582800</name>
</gene>
<keyword evidence="3" id="KW-1185">Reference proteome</keyword>
<evidence type="ECO:0000313" key="2">
    <source>
        <dbReference type="EMBL" id="GFN99322.1"/>
    </source>
</evidence>
<dbReference type="Proteomes" id="UP000735302">
    <property type="component" value="Unassembled WGS sequence"/>
</dbReference>
<evidence type="ECO:0000256" key="1">
    <source>
        <dbReference type="SAM" id="MobiDB-lite"/>
    </source>
</evidence>
<protein>
    <submittedName>
        <fullName evidence="2">Uncharacterized protein</fullName>
    </submittedName>
</protein>
<proteinExistence type="predicted"/>
<feature type="region of interest" description="Disordered" evidence="1">
    <location>
        <begin position="92"/>
        <end position="156"/>
    </location>
</feature>
<accession>A0AAV3ZY37</accession>
<dbReference type="EMBL" id="BLXT01002992">
    <property type="protein sequence ID" value="GFN99322.1"/>
    <property type="molecule type" value="Genomic_DNA"/>
</dbReference>
<dbReference type="AlphaFoldDB" id="A0AAV3ZY37"/>
<name>A0AAV3ZY37_9GAST</name>
<feature type="compositionally biased region" description="Basic and acidic residues" evidence="1">
    <location>
        <begin position="123"/>
        <end position="156"/>
    </location>
</feature>
<reference evidence="2 3" key="1">
    <citation type="journal article" date="2021" name="Elife">
        <title>Chloroplast acquisition without the gene transfer in kleptoplastic sea slugs, Plakobranchus ocellatus.</title>
        <authorList>
            <person name="Maeda T."/>
            <person name="Takahashi S."/>
            <person name="Yoshida T."/>
            <person name="Shimamura S."/>
            <person name="Takaki Y."/>
            <person name="Nagai Y."/>
            <person name="Toyoda A."/>
            <person name="Suzuki Y."/>
            <person name="Arimoto A."/>
            <person name="Ishii H."/>
            <person name="Satoh N."/>
            <person name="Nishiyama T."/>
            <person name="Hasebe M."/>
            <person name="Maruyama T."/>
            <person name="Minagawa J."/>
            <person name="Obokata J."/>
            <person name="Shigenobu S."/>
        </authorList>
    </citation>
    <scope>NUCLEOTIDE SEQUENCE [LARGE SCALE GENOMIC DNA]</scope>
</reference>
<sequence length="156" mass="18176">MHSIRDGPLGGMDYGRLMTSWHALGFPIKRYIRSGSSSGRAVSYQVRGPRFESQSGQSQFFNAPLCPPSTKWISRYWKFRNAWFVCGKASSDPALRSKKEEEEEKEDEEEKKEKEEKIDEEEKTIQKDNKDDDYTNKEEGVGEGREREIKRSRTEK</sequence>
<feature type="compositionally biased region" description="Acidic residues" evidence="1">
    <location>
        <begin position="101"/>
        <end position="110"/>
    </location>
</feature>